<keyword evidence="2" id="KW-1185">Reference proteome</keyword>
<proteinExistence type="predicted"/>
<gene>
    <name evidence="1" type="ORF">M8744_07205</name>
</gene>
<comment type="caution">
    <text evidence="1">The sequence shown here is derived from an EMBL/GenBank/DDBJ whole genome shotgun (WGS) entry which is preliminary data.</text>
</comment>
<sequence>MFDPKRYIMAGGTVIVALGIGVVMQRSPQPVPDTSAQTASLDTRSDAAVDTPVPMSGKAPEQPKLEVSDVSFISAPDKPMAVETEMSQAPAPIEIAALDAKAPATESPPAVPLSEVEACEPVMTATPAPAGMVDLAVSASCMPDARMTLHHNGMMISVLTDDEGNVQLRAPALASDALYIASFENGAGAVARANLDDLDAYQRVVLQWRGDAGFQVHALEYGADYGDAGHVWRDAPGDIGQILEGQGGYLTTLGDPDLPDGLRAEVYTFPVGAARDGDVILSAEAVVSEGNCNRDIEGQAIELGVGGTLKVQDLMLTVPSCDVSGDILLLKNLFQDLKIARN</sequence>
<name>A0ACC5ZUD3_9RHOB</name>
<evidence type="ECO:0000313" key="1">
    <source>
        <dbReference type="EMBL" id="MCM2561926.1"/>
    </source>
</evidence>
<dbReference type="Proteomes" id="UP001203036">
    <property type="component" value="Unassembled WGS sequence"/>
</dbReference>
<protein>
    <submittedName>
        <fullName evidence="1">Uncharacterized protein</fullName>
    </submittedName>
</protein>
<reference evidence="1" key="1">
    <citation type="submission" date="2022-06" db="EMBL/GenBank/DDBJ databases">
        <title>Lutimaribacter sp. EGI FJ00013, a novel bacterium isolated from a salt lake sediment enrichment.</title>
        <authorList>
            <person name="Gao L."/>
            <person name="Fang B.-Z."/>
            <person name="Li W.-J."/>
        </authorList>
    </citation>
    <scope>NUCLEOTIDE SEQUENCE</scope>
    <source>
        <strain evidence="1">EGI FJ00013</strain>
    </source>
</reference>
<dbReference type="EMBL" id="JAMQGO010000003">
    <property type="protein sequence ID" value="MCM2561926.1"/>
    <property type="molecule type" value="Genomic_DNA"/>
</dbReference>
<organism evidence="1 2">
    <name type="scientific">Lutimaribacter degradans</name>
    <dbReference type="NCBI Taxonomy" id="2945989"/>
    <lineage>
        <taxon>Bacteria</taxon>
        <taxon>Pseudomonadati</taxon>
        <taxon>Pseudomonadota</taxon>
        <taxon>Alphaproteobacteria</taxon>
        <taxon>Rhodobacterales</taxon>
        <taxon>Roseobacteraceae</taxon>
        <taxon>Lutimaribacter</taxon>
    </lineage>
</organism>
<accession>A0ACC5ZUD3</accession>
<evidence type="ECO:0000313" key="2">
    <source>
        <dbReference type="Proteomes" id="UP001203036"/>
    </source>
</evidence>